<organism evidence="4 5">
    <name type="scientific">Blepharisma stoltei</name>
    <dbReference type="NCBI Taxonomy" id="1481888"/>
    <lineage>
        <taxon>Eukaryota</taxon>
        <taxon>Sar</taxon>
        <taxon>Alveolata</taxon>
        <taxon>Ciliophora</taxon>
        <taxon>Postciliodesmatophora</taxon>
        <taxon>Heterotrichea</taxon>
        <taxon>Heterotrichida</taxon>
        <taxon>Blepharismidae</taxon>
        <taxon>Blepharisma</taxon>
    </lineage>
</organism>
<dbReference type="SUPFAM" id="SSF54236">
    <property type="entry name" value="Ubiquitin-like"/>
    <property type="match status" value="1"/>
</dbReference>
<evidence type="ECO:0000313" key="4">
    <source>
        <dbReference type="EMBL" id="CAG9322269.1"/>
    </source>
</evidence>
<dbReference type="PANTHER" id="PTHR42509">
    <property type="entry name" value="DIX DOMAIN-CONTAINING PROTEIN"/>
    <property type="match status" value="1"/>
</dbReference>
<dbReference type="Pfam" id="PF00778">
    <property type="entry name" value="DIX"/>
    <property type="match status" value="1"/>
</dbReference>
<keyword evidence="5" id="KW-1185">Reference proteome</keyword>
<gene>
    <name evidence="4" type="ORF">BSTOLATCC_MIC30643</name>
</gene>
<dbReference type="GO" id="GO:0016055">
    <property type="term" value="P:Wnt signaling pathway"/>
    <property type="evidence" value="ECO:0007669"/>
    <property type="project" value="UniProtKB-KW"/>
</dbReference>
<dbReference type="InterPro" id="IPR001158">
    <property type="entry name" value="DIX"/>
</dbReference>
<feature type="region of interest" description="Disordered" evidence="2">
    <location>
        <begin position="88"/>
        <end position="161"/>
    </location>
</feature>
<comment type="caution">
    <text evidence="4">The sequence shown here is derived from an EMBL/GenBank/DDBJ whole genome shotgun (WGS) entry which is preliminary data.</text>
</comment>
<evidence type="ECO:0000256" key="1">
    <source>
        <dbReference type="ARBA" id="ARBA00022687"/>
    </source>
</evidence>
<dbReference type="AlphaFoldDB" id="A0AAU9J4Y3"/>
<evidence type="ECO:0000313" key="5">
    <source>
        <dbReference type="Proteomes" id="UP001162131"/>
    </source>
</evidence>
<evidence type="ECO:0000259" key="3">
    <source>
        <dbReference type="PROSITE" id="PS50841"/>
    </source>
</evidence>
<accession>A0AAU9J4Y3</accession>
<proteinExistence type="predicted"/>
<dbReference type="InterPro" id="IPR029071">
    <property type="entry name" value="Ubiquitin-like_domsf"/>
</dbReference>
<name>A0AAU9J4Y3_9CILI</name>
<dbReference type="PANTHER" id="PTHR42509:SF1">
    <property type="entry name" value="DIX DOMAIN-CONTAINING PROTEIN"/>
    <property type="match status" value="1"/>
</dbReference>
<protein>
    <recommendedName>
        <fullName evidence="3">DIX domain-containing protein</fullName>
    </recommendedName>
</protein>
<dbReference type="PROSITE" id="PS50841">
    <property type="entry name" value="DIX"/>
    <property type="match status" value="1"/>
</dbReference>
<dbReference type="Gene3D" id="2.40.240.130">
    <property type="match status" value="1"/>
</dbReference>
<dbReference type="Proteomes" id="UP001162131">
    <property type="component" value="Unassembled WGS sequence"/>
</dbReference>
<keyword evidence="1" id="KW-0879">Wnt signaling pathway</keyword>
<reference evidence="4" key="1">
    <citation type="submission" date="2021-09" db="EMBL/GenBank/DDBJ databases">
        <authorList>
            <consortium name="AG Swart"/>
            <person name="Singh M."/>
            <person name="Singh A."/>
            <person name="Seah K."/>
            <person name="Emmerich C."/>
        </authorList>
    </citation>
    <scope>NUCLEOTIDE SEQUENCE</scope>
    <source>
        <strain evidence="4">ATCC30299</strain>
    </source>
</reference>
<evidence type="ECO:0000256" key="2">
    <source>
        <dbReference type="SAM" id="MobiDB-lite"/>
    </source>
</evidence>
<feature type="compositionally biased region" description="Low complexity" evidence="2">
    <location>
        <begin position="113"/>
        <end position="122"/>
    </location>
</feature>
<dbReference type="InterPro" id="IPR038207">
    <property type="entry name" value="DIX_dom_sf"/>
</dbReference>
<dbReference type="EMBL" id="CAJZBQ010000030">
    <property type="protein sequence ID" value="CAG9322269.1"/>
    <property type="molecule type" value="Genomic_DNA"/>
</dbReference>
<feature type="domain" description="DIX" evidence="3">
    <location>
        <begin position="8"/>
        <end position="87"/>
    </location>
</feature>
<sequence length="161" mass="18796">MSSFTMVYYHIPEDYDDPEQPNAFGIPKSIEEITLTDIKKAFPVEGSYHFRFKTSHNKAIIWMDLSHEDCKVPLYMNRIITKVTRISWESQPQHSPKRQDSFNQQIPRQEPFSQQIPQKPVQPQSPPPKVSPSLNIFEPEPASQHVNRKPNEAQFDFLFPS</sequence>